<proteinExistence type="predicted"/>
<evidence type="ECO:0000259" key="2">
    <source>
        <dbReference type="Pfam" id="PF07137"/>
    </source>
</evidence>
<dbReference type="InterPro" id="IPR012674">
    <property type="entry name" value="Calycin"/>
</dbReference>
<reference evidence="3" key="1">
    <citation type="submission" date="2021-02" db="EMBL/GenBank/DDBJ databases">
        <authorList>
            <person name="Dougan E. K."/>
            <person name="Rhodes N."/>
            <person name="Thang M."/>
            <person name="Chan C."/>
        </authorList>
    </citation>
    <scope>NUCLEOTIDE SEQUENCE</scope>
</reference>
<dbReference type="Pfam" id="PF07137">
    <property type="entry name" value="VDE"/>
    <property type="match status" value="1"/>
</dbReference>
<feature type="domain" description="VDE lipocalin" evidence="2">
    <location>
        <begin position="32"/>
        <end position="206"/>
    </location>
</feature>
<feature type="region of interest" description="Disordered" evidence="1">
    <location>
        <begin position="251"/>
        <end position="293"/>
    </location>
</feature>
<sequence>MARPEFWKLSSCEMGCNGLFDKDVTEGKLVYQNCTTTCAFTYETEAGNAFLACAMANSCVEFPPIPGSCPYKQEHIKPGSSLAAGSGEWWQQRGKNALWDCYDCQHIHEMKLVNDSDFCAKTVAPGGVVESPCWSYTYSHDLYLATGGTRTFEQTLQLPADTPEGERIDIYYSYMGSWHNESWFILDSTDTYWILGDCSYMQDWVIYGSILWVRPGHTLTATENAGIAKTYKEKLGWEFDDFCHDRHEGTCRLTPGDHNNNDDNNNPAAGKSETKPKNWYRARPGQRKPFVHPKDIEDYLQQQQQQQRMA</sequence>
<feature type="compositionally biased region" description="Basic residues" evidence="1">
    <location>
        <begin position="278"/>
        <end position="291"/>
    </location>
</feature>
<protein>
    <recommendedName>
        <fullName evidence="2">VDE lipocalin domain-containing protein</fullName>
    </recommendedName>
</protein>
<dbReference type="InterPro" id="IPR010788">
    <property type="entry name" value="VDE_dom"/>
</dbReference>
<dbReference type="OrthoDB" id="10258187at2759"/>
<dbReference type="AlphaFoldDB" id="A0A813DC89"/>
<dbReference type="Proteomes" id="UP000654075">
    <property type="component" value="Unassembled WGS sequence"/>
</dbReference>
<name>A0A813DC89_POLGL</name>
<evidence type="ECO:0000313" key="4">
    <source>
        <dbReference type="Proteomes" id="UP000654075"/>
    </source>
</evidence>
<organism evidence="3 4">
    <name type="scientific">Polarella glacialis</name>
    <name type="common">Dinoflagellate</name>
    <dbReference type="NCBI Taxonomy" id="89957"/>
    <lineage>
        <taxon>Eukaryota</taxon>
        <taxon>Sar</taxon>
        <taxon>Alveolata</taxon>
        <taxon>Dinophyceae</taxon>
        <taxon>Suessiales</taxon>
        <taxon>Suessiaceae</taxon>
        <taxon>Polarella</taxon>
    </lineage>
</organism>
<evidence type="ECO:0000313" key="3">
    <source>
        <dbReference type="EMBL" id="CAE8583535.1"/>
    </source>
</evidence>
<dbReference type="GO" id="GO:0046422">
    <property type="term" value="F:violaxanthin de-epoxidase activity"/>
    <property type="evidence" value="ECO:0007669"/>
    <property type="project" value="InterPro"/>
</dbReference>
<dbReference type="Gene3D" id="2.40.128.20">
    <property type="match status" value="1"/>
</dbReference>
<keyword evidence="4" id="KW-1185">Reference proteome</keyword>
<evidence type="ECO:0000256" key="1">
    <source>
        <dbReference type="SAM" id="MobiDB-lite"/>
    </source>
</evidence>
<accession>A0A813DC89</accession>
<gene>
    <name evidence="3" type="ORF">PGLA1383_LOCUS2494</name>
</gene>
<dbReference type="EMBL" id="CAJNNV010000779">
    <property type="protein sequence ID" value="CAE8583535.1"/>
    <property type="molecule type" value="Genomic_DNA"/>
</dbReference>
<comment type="caution">
    <text evidence="3">The sequence shown here is derived from an EMBL/GenBank/DDBJ whole genome shotgun (WGS) entry which is preliminary data.</text>
</comment>